<evidence type="ECO:0000259" key="7">
    <source>
        <dbReference type="PROSITE" id="PS51900"/>
    </source>
</evidence>
<dbReference type="InterPro" id="IPR050090">
    <property type="entry name" value="Tyrosine_recombinase_XerCD"/>
</dbReference>
<dbReference type="EMBL" id="JACBNQ010000002">
    <property type="protein sequence ID" value="NYB73414.1"/>
    <property type="molecule type" value="Genomic_DNA"/>
</dbReference>
<dbReference type="RefSeq" id="WP_179237092.1">
    <property type="nucleotide sequence ID" value="NZ_JACBNQ010000002.1"/>
</dbReference>
<protein>
    <submittedName>
        <fullName evidence="8">Site-specific integrase</fullName>
    </submittedName>
</protein>
<dbReference type="InterPro" id="IPR013762">
    <property type="entry name" value="Integrase-like_cat_sf"/>
</dbReference>
<dbReference type="Gene3D" id="1.10.150.130">
    <property type="match status" value="1"/>
</dbReference>
<name>A0A974BHR5_SEDHY</name>
<evidence type="ECO:0000256" key="5">
    <source>
        <dbReference type="PROSITE-ProRule" id="PRU01248"/>
    </source>
</evidence>
<dbReference type="Pfam" id="PF00589">
    <property type="entry name" value="Phage_integrase"/>
    <property type="match status" value="1"/>
</dbReference>
<keyword evidence="4" id="KW-0233">DNA recombination</keyword>
<gene>
    <name evidence="8" type="ORF">HZF24_04590</name>
</gene>
<dbReference type="Pfam" id="PF14659">
    <property type="entry name" value="Phage_int_SAM_3"/>
    <property type="match status" value="1"/>
</dbReference>
<dbReference type="PANTHER" id="PTHR30349:SF64">
    <property type="entry name" value="PROPHAGE INTEGRASE INTD-RELATED"/>
    <property type="match status" value="1"/>
</dbReference>
<organism evidence="8 9">
    <name type="scientific">Sedimentibacter hydroxybenzoicus DSM 7310</name>
    <dbReference type="NCBI Taxonomy" id="1123245"/>
    <lineage>
        <taxon>Bacteria</taxon>
        <taxon>Bacillati</taxon>
        <taxon>Bacillota</taxon>
        <taxon>Tissierellia</taxon>
        <taxon>Sedimentibacter</taxon>
    </lineage>
</organism>
<dbReference type="InterPro" id="IPR011010">
    <property type="entry name" value="DNA_brk_join_enz"/>
</dbReference>
<dbReference type="PROSITE" id="PS51900">
    <property type="entry name" value="CB"/>
    <property type="match status" value="1"/>
</dbReference>
<dbReference type="InterPro" id="IPR010998">
    <property type="entry name" value="Integrase_recombinase_N"/>
</dbReference>
<dbReference type="Gene3D" id="1.10.443.10">
    <property type="entry name" value="Intergrase catalytic core"/>
    <property type="match status" value="1"/>
</dbReference>
<evidence type="ECO:0000313" key="8">
    <source>
        <dbReference type="EMBL" id="NYB73414.1"/>
    </source>
</evidence>
<keyword evidence="3 5" id="KW-0238">DNA-binding</keyword>
<comment type="similarity">
    <text evidence="1">Belongs to the 'phage' integrase family.</text>
</comment>
<keyword evidence="2" id="KW-0229">DNA integration</keyword>
<reference evidence="8" key="1">
    <citation type="submission" date="2020-07" db="EMBL/GenBank/DDBJ databases">
        <title>Genomic analysis of a strain of Sedimentibacter Hydroxybenzoicus DSM7310.</title>
        <authorList>
            <person name="Ma S."/>
        </authorList>
    </citation>
    <scope>NUCLEOTIDE SEQUENCE</scope>
    <source>
        <strain evidence="8">DSM 7310</strain>
    </source>
</reference>
<evidence type="ECO:0000256" key="2">
    <source>
        <dbReference type="ARBA" id="ARBA00022908"/>
    </source>
</evidence>
<dbReference type="InterPro" id="IPR044068">
    <property type="entry name" value="CB"/>
</dbReference>
<dbReference type="SUPFAM" id="SSF56349">
    <property type="entry name" value="DNA breaking-rejoining enzymes"/>
    <property type="match status" value="1"/>
</dbReference>
<dbReference type="GO" id="GO:0015074">
    <property type="term" value="P:DNA integration"/>
    <property type="evidence" value="ECO:0007669"/>
    <property type="project" value="UniProtKB-KW"/>
</dbReference>
<dbReference type="PANTHER" id="PTHR30349">
    <property type="entry name" value="PHAGE INTEGRASE-RELATED"/>
    <property type="match status" value="1"/>
</dbReference>
<dbReference type="InterPro" id="IPR004107">
    <property type="entry name" value="Integrase_SAM-like_N"/>
</dbReference>
<dbReference type="AlphaFoldDB" id="A0A974BHR5"/>
<evidence type="ECO:0000259" key="6">
    <source>
        <dbReference type="PROSITE" id="PS51898"/>
    </source>
</evidence>
<dbReference type="PROSITE" id="PS51898">
    <property type="entry name" value="TYR_RECOMBINASE"/>
    <property type="match status" value="1"/>
</dbReference>
<feature type="domain" description="Tyr recombinase" evidence="6">
    <location>
        <begin position="165"/>
        <end position="346"/>
    </location>
</feature>
<evidence type="ECO:0000313" key="9">
    <source>
        <dbReference type="Proteomes" id="UP000611629"/>
    </source>
</evidence>
<sequence length="355" mass="41241">MAKLKKRSDGRYCKNVTVGRNEDGSLRRKMIYANTQKELDLKVAELTLQVDKGIIIDDKGMTVGEWAKKWYESYVEKTTKAHNTKIKYENIVFNHIIPCIGYIKIKDLKQYQVQNMFNEKEQDGFTKTIELMKLTLNQILEQAVENDYIYKNVAKGVRIKSYKAPEKQPLTDEQINKIKNTNHSMHNVILFLIYTGMRIGEAVALTWADVDFKNKIIHVTKTADFYNDEANTKTPKTTASIRDIPIVEPLYKILECMFKETESIYVFSYNGNMFKHGTLDKRKLYYCKKLGFDFTFHQCRHTCATMLYNAGVGIKEAQNWLGHANIKTTMDVYTHLDKKNKESALSKMNEMLLAK</sequence>
<evidence type="ECO:0000256" key="4">
    <source>
        <dbReference type="ARBA" id="ARBA00023172"/>
    </source>
</evidence>
<accession>A0A974BHR5</accession>
<dbReference type="GO" id="GO:0003677">
    <property type="term" value="F:DNA binding"/>
    <property type="evidence" value="ECO:0007669"/>
    <property type="project" value="UniProtKB-UniRule"/>
</dbReference>
<comment type="caution">
    <text evidence="8">The sequence shown here is derived from an EMBL/GenBank/DDBJ whole genome shotgun (WGS) entry which is preliminary data.</text>
</comment>
<keyword evidence="9" id="KW-1185">Reference proteome</keyword>
<proteinExistence type="inferred from homology"/>
<dbReference type="Proteomes" id="UP000611629">
    <property type="component" value="Unassembled WGS sequence"/>
</dbReference>
<evidence type="ECO:0000256" key="1">
    <source>
        <dbReference type="ARBA" id="ARBA00008857"/>
    </source>
</evidence>
<evidence type="ECO:0000256" key="3">
    <source>
        <dbReference type="ARBA" id="ARBA00023125"/>
    </source>
</evidence>
<dbReference type="GO" id="GO:0006310">
    <property type="term" value="P:DNA recombination"/>
    <property type="evidence" value="ECO:0007669"/>
    <property type="project" value="UniProtKB-KW"/>
</dbReference>
<dbReference type="CDD" id="cd01189">
    <property type="entry name" value="INT_ICEBs1_C_like"/>
    <property type="match status" value="1"/>
</dbReference>
<feature type="domain" description="Core-binding (CB)" evidence="7">
    <location>
        <begin position="61"/>
        <end position="144"/>
    </location>
</feature>
<dbReference type="InterPro" id="IPR002104">
    <property type="entry name" value="Integrase_catalytic"/>
</dbReference>